<feature type="repeat" description="TPR" evidence="3">
    <location>
        <begin position="329"/>
        <end position="362"/>
    </location>
</feature>
<keyword evidence="2 3" id="KW-0802">TPR repeat</keyword>
<dbReference type="InterPro" id="IPR050498">
    <property type="entry name" value="Ycf3"/>
</dbReference>
<evidence type="ECO:0000256" key="3">
    <source>
        <dbReference type="PROSITE-ProRule" id="PRU00339"/>
    </source>
</evidence>
<dbReference type="PROSITE" id="PS50293">
    <property type="entry name" value="TPR_REGION"/>
    <property type="match status" value="1"/>
</dbReference>
<organism evidence="4 5">
    <name type="scientific">Fulvivirga marina</name>
    <dbReference type="NCBI Taxonomy" id="2494733"/>
    <lineage>
        <taxon>Bacteria</taxon>
        <taxon>Pseudomonadati</taxon>
        <taxon>Bacteroidota</taxon>
        <taxon>Cytophagia</taxon>
        <taxon>Cytophagales</taxon>
        <taxon>Fulvivirgaceae</taxon>
        <taxon>Fulvivirga</taxon>
    </lineage>
</organism>
<dbReference type="Gene3D" id="1.25.40.10">
    <property type="entry name" value="Tetratricopeptide repeat domain"/>
    <property type="match status" value="4"/>
</dbReference>
<sequence length="408" mass="47774">MKFTVKQHLLILTALIIPLTAISQNKAELLLKAEEVLLKGDTIMATERFREILVVYPQSFTAAMRLAEIYQQRKDYHTAIQFVNVALDINDNYQVQTKEKIESKQLSQNELAEEQNRLNKYKSDQADIHHLKGVIRTRQLRRQDAIDEFRKALELKVSSQTLTDLALTYLEIGLLHDALKLLHQARSIDSTSYKPYFNLANVHYKVQNTDSALYYYQRAQKKKRDLKWPYLYSGLIYTQKEDYSKAIDQYNSYIAIDSANEEVYFRRAVLYSELRQWPEALGDWTHVLKLNPKNAEAWRNKGLSHFQVAQYDSAITAFDEALKILPEESYTYINRGYSYYLINNPEQALQDLNKGLEGLPKYYLGYYFRALVYLQINKKQKACNNVHKAIELGMKQSEIDEKLLKKCF</sequence>
<evidence type="ECO:0000256" key="1">
    <source>
        <dbReference type="ARBA" id="ARBA00022737"/>
    </source>
</evidence>
<dbReference type="InterPro" id="IPR019734">
    <property type="entry name" value="TPR_rpt"/>
</dbReference>
<evidence type="ECO:0000256" key="2">
    <source>
        <dbReference type="ARBA" id="ARBA00022803"/>
    </source>
</evidence>
<proteinExistence type="predicted"/>
<keyword evidence="5" id="KW-1185">Reference proteome</keyword>
<evidence type="ECO:0000313" key="4">
    <source>
        <dbReference type="EMBL" id="MBL6445067.1"/>
    </source>
</evidence>
<dbReference type="PANTHER" id="PTHR44858">
    <property type="entry name" value="TETRATRICOPEPTIDE REPEAT PROTEIN 6"/>
    <property type="match status" value="1"/>
</dbReference>
<evidence type="ECO:0000313" key="5">
    <source>
        <dbReference type="Proteomes" id="UP000614216"/>
    </source>
</evidence>
<dbReference type="Pfam" id="PF13432">
    <property type="entry name" value="TPR_16"/>
    <property type="match status" value="1"/>
</dbReference>
<dbReference type="Proteomes" id="UP000614216">
    <property type="component" value="Unassembled WGS sequence"/>
</dbReference>
<dbReference type="PANTHER" id="PTHR44858:SF1">
    <property type="entry name" value="UDP-N-ACETYLGLUCOSAMINE--PEPTIDE N-ACETYLGLUCOSAMINYLTRANSFERASE SPINDLY-RELATED"/>
    <property type="match status" value="1"/>
</dbReference>
<protein>
    <submittedName>
        <fullName evidence="4">Tetratricopeptide repeat protein</fullName>
    </submittedName>
</protein>
<dbReference type="RefSeq" id="WP_202854610.1">
    <property type="nucleotide sequence ID" value="NZ_JAEUGD010000004.1"/>
</dbReference>
<keyword evidence="1" id="KW-0677">Repeat</keyword>
<dbReference type="InterPro" id="IPR011990">
    <property type="entry name" value="TPR-like_helical_dom_sf"/>
</dbReference>
<feature type="repeat" description="TPR" evidence="3">
    <location>
        <begin position="227"/>
        <end position="260"/>
    </location>
</feature>
<dbReference type="AlphaFoldDB" id="A0A937KAU3"/>
<dbReference type="SMART" id="SM00028">
    <property type="entry name" value="TPR"/>
    <property type="match status" value="9"/>
</dbReference>
<dbReference type="PROSITE" id="PS50005">
    <property type="entry name" value="TPR"/>
    <property type="match status" value="4"/>
</dbReference>
<comment type="caution">
    <text evidence="4">The sequence shown here is derived from an EMBL/GenBank/DDBJ whole genome shotgun (WGS) entry which is preliminary data.</text>
</comment>
<gene>
    <name evidence="4" type="ORF">JMN32_02030</name>
</gene>
<dbReference type="SUPFAM" id="SSF48452">
    <property type="entry name" value="TPR-like"/>
    <property type="match status" value="1"/>
</dbReference>
<feature type="repeat" description="TPR" evidence="3">
    <location>
        <begin position="295"/>
        <end position="328"/>
    </location>
</feature>
<reference evidence="4" key="1">
    <citation type="submission" date="2021-01" db="EMBL/GenBank/DDBJ databases">
        <title>Fulvivirga kasyanovii gen. nov., sp nov., a novel member of the phylum Bacteroidetes isolated from seawater in a mussel farm.</title>
        <authorList>
            <person name="Zhao L.-H."/>
            <person name="Wang Z.-J."/>
        </authorList>
    </citation>
    <scope>NUCLEOTIDE SEQUENCE</scope>
    <source>
        <strain evidence="4">29W222</strain>
    </source>
</reference>
<feature type="repeat" description="TPR" evidence="3">
    <location>
        <begin position="261"/>
        <end position="294"/>
    </location>
</feature>
<name>A0A937KAU3_9BACT</name>
<dbReference type="EMBL" id="JAEUGD010000004">
    <property type="protein sequence ID" value="MBL6445067.1"/>
    <property type="molecule type" value="Genomic_DNA"/>
</dbReference>
<accession>A0A937KAU3</accession>